<accession>A0A314Y1H4</accession>
<organism evidence="1 2">
    <name type="scientific">Prunus yedoensis var. nudiflora</name>
    <dbReference type="NCBI Taxonomy" id="2094558"/>
    <lineage>
        <taxon>Eukaryota</taxon>
        <taxon>Viridiplantae</taxon>
        <taxon>Streptophyta</taxon>
        <taxon>Embryophyta</taxon>
        <taxon>Tracheophyta</taxon>
        <taxon>Spermatophyta</taxon>
        <taxon>Magnoliopsida</taxon>
        <taxon>eudicotyledons</taxon>
        <taxon>Gunneridae</taxon>
        <taxon>Pentapetalae</taxon>
        <taxon>rosids</taxon>
        <taxon>fabids</taxon>
        <taxon>Rosales</taxon>
        <taxon>Rosaceae</taxon>
        <taxon>Amygdaloideae</taxon>
        <taxon>Amygdaleae</taxon>
        <taxon>Prunus</taxon>
    </lineage>
</organism>
<dbReference type="AlphaFoldDB" id="A0A314Y1H4"/>
<sequence>MRARRGLAQNYFWNCIRFGPLATQSTWVKSINGGTLEAAAWQKLSLCIGFVLQAIGNVSVYGCCSLTGMAIRMTRGCMSSHSNASAELALKSIM</sequence>
<proteinExistence type="predicted"/>
<evidence type="ECO:0000313" key="2">
    <source>
        <dbReference type="Proteomes" id="UP000250321"/>
    </source>
</evidence>
<dbReference type="EMBL" id="PJQY01001540">
    <property type="protein sequence ID" value="PQQ01715.1"/>
    <property type="molecule type" value="Genomic_DNA"/>
</dbReference>
<name>A0A314Y1H4_PRUYE</name>
<keyword evidence="2" id="KW-1185">Reference proteome</keyword>
<gene>
    <name evidence="1" type="ORF">Pyn_07674</name>
</gene>
<comment type="caution">
    <text evidence="1">The sequence shown here is derived from an EMBL/GenBank/DDBJ whole genome shotgun (WGS) entry which is preliminary data.</text>
</comment>
<reference evidence="1 2" key="1">
    <citation type="submission" date="2018-02" db="EMBL/GenBank/DDBJ databases">
        <title>Draft genome of wild Prunus yedoensis var. nudiflora.</title>
        <authorList>
            <person name="Baek S."/>
            <person name="Kim J.-H."/>
            <person name="Choi K."/>
            <person name="Kim G.-B."/>
            <person name="Cho A."/>
            <person name="Jang H."/>
            <person name="Shin C.-H."/>
            <person name="Yu H.-J."/>
            <person name="Mun J.-H."/>
        </authorList>
    </citation>
    <scope>NUCLEOTIDE SEQUENCE [LARGE SCALE GENOMIC DNA]</scope>
    <source>
        <strain evidence="2">cv. Jeju island</strain>
        <tissue evidence="1">Leaf</tissue>
    </source>
</reference>
<evidence type="ECO:0000313" key="1">
    <source>
        <dbReference type="EMBL" id="PQQ01715.1"/>
    </source>
</evidence>
<protein>
    <submittedName>
        <fullName evidence="1">Uncharacterized protein</fullName>
    </submittedName>
</protein>
<dbReference type="Proteomes" id="UP000250321">
    <property type="component" value="Unassembled WGS sequence"/>
</dbReference>